<dbReference type="SUPFAM" id="SSF48452">
    <property type="entry name" value="TPR-like"/>
    <property type="match status" value="1"/>
</dbReference>
<keyword evidence="4" id="KW-1185">Reference proteome</keyword>
<accession>A0AAE3TE68</accession>
<feature type="transmembrane region" description="Helical" evidence="2">
    <location>
        <begin position="12"/>
        <end position="30"/>
    </location>
</feature>
<evidence type="ECO:0008006" key="5">
    <source>
        <dbReference type="Google" id="ProtNLM"/>
    </source>
</evidence>
<dbReference type="AlphaFoldDB" id="A0AAE3TE68"/>
<evidence type="ECO:0000313" key="4">
    <source>
        <dbReference type="Proteomes" id="UP001221302"/>
    </source>
</evidence>
<dbReference type="EMBL" id="JARGDL010000010">
    <property type="protein sequence ID" value="MDF1612152.1"/>
    <property type="molecule type" value="Genomic_DNA"/>
</dbReference>
<dbReference type="RefSeq" id="WP_321535920.1">
    <property type="nucleotide sequence ID" value="NZ_JARGDL010000010.1"/>
</dbReference>
<gene>
    <name evidence="3" type="ORF">P0M35_08315</name>
</gene>
<dbReference type="Gene3D" id="1.25.40.10">
    <property type="entry name" value="Tetratricopeptide repeat domain"/>
    <property type="match status" value="1"/>
</dbReference>
<protein>
    <recommendedName>
        <fullName evidence="5">Peptidase MA-like domain-containing protein</fullName>
    </recommendedName>
</protein>
<evidence type="ECO:0000256" key="1">
    <source>
        <dbReference type="SAM" id="Coils"/>
    </source>
</evidence>
<reference evidence="3" key="1">
    <citation type="submission" date="2023-03" db="EMBL/GenBank/DDBJ databases">
        <title>Stygiobacter electus gen. nov., sp. nov., facultatively anaerobic thermotolerant bacterium of the class Ignavibacteria from a well of Yessentuki mineral water deposit.</title>
        <authorList>
            <person name="Podosokorskaya O.A."/>
            <person name="Elcheninov A.G."/>
            <person name="Petrova N.F."/>
            <person name="Zavarzina D.G."/>
            <person name="Kublanov I.V."/>
            <person name="Merkel A.Y."/>
        </authorList>
    </citation>
    <scope>NUCLEOTIDE SEQUENCE</scope>
    <source>
        <strain evidence="3">09-Me</strain>
    </source>
</reference>
<evidence type="ECO:0000256" key="2">
    <source>
        <dbReference type="SAM" id="Phobius"/>
    </source>
</evidence>
<feature type="transmembrane region" description="Helical" evidence="2">
    <location>
        <begin position="132"/>
        <end position="155"/>
    </location>
</feature>
<keyword evidence="2" id="KW-0812">Transmembrane</keyword>
<keyword evidence="1" id="KW-0175">Coiled coil</keyword>
<sequence>MLRLFYRNHSLKLILILFTLLEIFIVKFPLLNSIGYEFSLINGFLLFFFAGLISKAVFRKVEFSSFFYFLFENRLLIISFLLIPLLLSFYSTVFVTKCPVSLGIKFYFLITFFSFLYGLFFAFLSNIIFKNFILLIFVSFIILFLTLSFLEFYFYPQVYSFNPIYGFINGTIYDEDPRIDNKILYFHLYSIIVFVLLYNTLKLMMNKNYGKFKIYFVLISLIIISFILKPYLGFATNKYILEKNLLSEIETDHFKIIIDKNIPIDAKRNVALLHEYYLEQVCSTLKIKYDKKITSYIFKDNFQKGNLIGSASADIAKPWLNEIYVSYENIDETLKHEIAHVVSSEFGKTIFKIAQDLNPALTEGLAMFVENDFDGYEVDYVAFLFLKANPKFKIEKLFFNTSFFTSYSAISYVLTGSFLNFVSSHYGIDKVKDIYRENNFDSLQIENFDVLVQDYLDYLNSKNYPFNKYKAQLYFGGKSIVEKFCPRNAAYELRKANILFNQKKFNEASNLYKKIYSYSKTYQSLSGLIKSKLMLNEYESALEFLKNEIEKFRDDQFYFNLELLLSECHLVNNKIEESIFLLNKLIIQNPNNNYINEAKFRLLLISFLGKESFYYYQKSNFEKYEILTRIYSVEKKEVVLLRLIQLSQQIKKDYYQFLNNISLEKNIDGFFTNLSLSKFFFMENNYDLSRKFAVDALKINVQDVERFKAIENLRMINWIINYKDEIKIRIRGK</sequence>
<comment type="caution">
    <text evidence="3">The sequence shown here is derived from an EMBL/GenBank/DDBJ whole genome shotgun (WGS) entry which is preliminary data.</text>
</comment>
<keyword evidence="2" id="KW-1133">Transmembrane helix</keyword>
<proteinExistence type="predicted"/>
<dbReference type="InterPro" id="IPR011990">
    <property type="entry name" value="TPR-like_helical_dom_sf"/>
</dbReference>
<name>A0AAE3TE68_9BACT</name>
<feature type="coiled-coil region" evidence="1">
    <location>
        <begin position="528"/>
        <end position="555"/>
    </location>
</feature>
<feature type="transmembrane region" description="Helical" evidence="2">
    <location>
        <begin position="106"/>
        <end position="125"/>
    </location>
</feature>
<organism evidence="3 4">
    <name type="scientific">Stygiobacter electus</name>
    <dbReference type="NCBI Taxonomy" id="3032292"/>
    <lineage>
        <taxon>Bacteria</taxon>
        <taxon>Pseudomonadati</taxon>
        <taxon>Ignavibacteriota</taxon>
        <taxon>Ignavibacteria</taxon>
        <taxon>Ignavibacteriales</taxon>
        <taxon>Melioribacteraceae</taxon>
        <taxon>Stygiobacter</taxon>
    </lineage>
</organism>
<feature type="transmembrane region" description="Helical" evidence="2">
    <location>
        <begin position="183"/>
        <end position="201"/>
    </location>
</feature>
<feature type="transmembrane region" description="Helical" evidence="2">
    <location>
        <begin position="36"/>
        <end position="54"/>
    </location>
</feature>
<dbReference type="Proteomes" id="UP001221302">
    <property type="component" value="Unassembled WGS sequence"/>
</dbReference>
<evidence type="ECO:0000313" key="3">
    <source>
        <dbReference type="EMBL" id="MDF1612152.1"/>
    </source>
</evidence>
<keyword evidence="2" id="KW-0472">Membrane</keyword>
<feature type="transmembrane region" description="Helical" evidence="2">
    <location>
        <begin position="213"/>
        <end position="232"/>
    </location>
</feature>
<feature type="transmembrane region" description="Helical" evidence="2">
    <location>
        <begin position="75"/>
        <end position="94"/>
    </location>
</feature>